<organism evidence="1 2">
    <name type="scientific">Solanum bulbocastanum</name>
    <name type="common">Wild potato</name>
    <dbReference type="NCBI Taxonomy" id="147425"/>
    <lineage>
        <taxon>Eukaryota</taxon>
        <taxon>Viridiplantae</taxon>
        <taxon>Streptophyta</taxon>
        <taxon>Embryophyta</taxon>
        <taxon>Tracheophyta</taxon>
        <taxon>Spermatophyta</taxon>
        <taxon>Magnoliopsida</taxon>
        <taxon>eudicotyledons</taxon>
        <taxon>Gunneridae</taxon>
        <taxon>Pentapetalae</taxon>
        <taxon>asterids</taxon>
        <taxon>lamiids</taxon>
        <taxon>Solanales</taxon>
        <taxon>Solanaceae</taxon>
        <taxon>Solanoideae</taxon>
        <taxon>Solaneae</taxon>
        <taxon>Solanum</taxon>
    </lineage>
</organism>
<dbReference type="EMBL" id="JBANQN010000004">
    <property type="protein sequence ID" value="KAK6793036.1"/>
    <property type="molecule type" value="Genomic_DNA"/>
</dbReference>
<comment type="caution">
    <text evidence="1">The sequence shown here is derived from an EMBL/GenBank/DDBJ whole genome shotgun (WGS) entry which is preliminary data.</text>
</comment>
<evidence type="ECO:0000313" key="1">
    <source>
        <dbReference type="EMBL" id="KAK6793036.1"/>
    </source>
</evidence>
<dbReference type="AlphaFoldDB" id="A0AAN8TWZ5"/>
<reference evidence="1 2" key="1">
    <citation type="submission" date="2024-02" db="EMBL/GenBank/DDBJ databases">
        <title>de novo genome assembly of Solanum bulbocastanum strain 11H21.</title>
        <authorList>
            <person name="Hosaka A.J."/>
        </authorList>
    </citation>
    <scope>NUCLEOTIDE SEQUENCE [LARGE SCALE GENOMIC DNA]</scope>
    <source>
        <tissue evidence="1">Young leaves</tissue>
    </source>
</reference>
<proteinExistence type="predicted"/>
<accession>A0AAN8TWZ5</accession>
<gene>
    <name evidence="1" type="ORF">RDI58_012117</name>
</gene>
<dbReference type="Proteomes" id="UP001371456">
    <property type="component" value="Unassembled WGS sequence"/>
</dbReference>
<name>A0AAN8TWZ5_SOLBU</name>
<evidence type="ECO:0000313" key="2">
    <source>
        <dbReference type="Proteomes" id="UP001371456"/>
    </source>
</evidence>
<sequence>MKQHFRSEIDDVFNEQIKFGLFSLNFLVVSGTFGLQCYDGFFKESTKETVQLTIKQLKKVRNGVPYVSKPNNFISLYFQFHY</sequence>
<keyword evidence="2" id="KW-1185">Reference proteome</keyword>
<protein>
    <submittedName>
        <fullName evidence="1">Uncharacterized protein</fullName>
    </submittedName>
</protein>